<evidence type="ECO:0000313" key="3">
    <source>
        <dbReference type="Proteomes" id="UP000001887"/>
    </source>
</evidence>
<dbReference type="AlphaFoldDB" id="D2R4W6"/>
<dbReference type="InterPro" id="IPR013222">
    <property type="entry name" value="Glyco_hyd_98_carb-bd"/>
</dbReference>
<name>D2R4W6_PIRSD</name>
<dbReference type="eggNOG" id="COG0265">
    <property type="taxonomic scope" value="Bacteria"/>
</dbReference>
<protein>
    <recommendedName>
        <fullName evidence="1">Glycosyl hydrolase family 98 putative carbohydrate-binding module domain-containing protein</fullName>
    </recommendedName>
</protein>
<dbReference type="Proteomes" id="UP000001887">
    <property type="component" value="Chromosome"/>
</dbReference>
<accession>D2R4W6</accession>
<evidence type="ECO:0000259" key="1">
    <source>
        <dbReference type="Pfam" id="PF08305"/>
    </source>
</evidence>
<sequence precursor="true">MTLFRLFRDCFTATTLLGAMLGAVRASEADEDATWKVVFDRGATQAIAAPAAWPVPGQPMSIAGKQPSDPREPIRLLATPRRLDRCEVPHIELANGDIVPGWPQKLVAGSPGAIPRVEVLLESGIEALGGPTLPVRVDRIKRLSQRASAIATTREPGSIETHDGHVFIPRSVRWREYGLSILTADGVTEIPYTEIAEATFPSASESDALLDDCQATNDPEALVHRYSLVGGGVLTASQVSREVQRSRRRGKTDLMIYYYVQPAWSIEPLVITESQIVACGYRLGNEVPASLLATERFVHQPAVGASAGLTKNRDIDFQRLASREREADLAIVSRSHSEWEVVVPPHAATFRASLAIERSQADGGCVKCRVEGRPAKTDTGSDQPADHEPSWKVLWTSDFLLGSSAPIDTGAIEIQGMEAIRLVTLTAHDDRPANADPLDIRDAVIWMEPQFALDHAASQSSSLAQLLGLPLPWKLVSSDAAPFSLRNRWNDLQQRWDRVVQLKKGETIELRASTTVRLDSDVLELLTAAPREIGEHNFDLFINGKHLPWYVSSDREQLRATLARYRSGTFQLKRQYDRSLPVTSDQVAYWWDLSPFQGQTVELKLVIPGTASTSEIVWRGLSQRSTVIGKRDAGQKFIEPMVLLESMPLLHASADRGRSAPTAGTLPRRKENEIRFLGQIWEGGYGMTRGSRLRVAIDPSFKTFVAVVGCCEQSCSPLRILVDGQVRWSAEGMTQFDAARQVQIDLPPGSRELTLEVGSDGGYDSFAAFAQAGFTK</sequence>
<dbReference type="HOGENOM" id="CLU_360496_0_0_0"/>
<dbReference type="Pfam" id="PF08305">
    <property type="entry name" value="NPCBM"/>
    <property type="match status" value="1"/>
</dbReference>
<reference evidence="2 3" key="1">
    <citation type="journal article" date="2009" name="Stand. Genomic Sci.">
        <title>Complete genome sequence of Pirellula staleyi type strain (ATCC 27377).</title>
        <authorList>
            <person name="Clum A."/>
            <person name="Tindall B.J."/>
            <person name="Sikorski J."/>
            <person name="Ivanova N."/>
            <person name="Mavrommatis K."/>
            <person name="Lucas S."/>
            <person name="Glavina del Rio T."/>
            <person name="Nolan M."/>
            <person name="Chen F."/>
            <person name="Tice H."/>
            <person name="Pitluck S."/>
            <person name="Cheng J.F."/>
            <person name="Chertkov O."/>
            <person name="Brettin T."/>
            <person name="Han C."/>
            <person name="Detter J.C."/>
            <person name="Kuske C."/>
            <person name="Bruce D."/>
            <person name="Goodwin L."/>
            <person name="Ovchinikova G."/>
            <person name="Pati A."/>
            <person name="Mikhailova N."/>
            <person name="Chen A."/>
            <person name="Palaniappan K."/>
            <person name="Land M."/>
            <person name="Hauser L."/>
            <person name="Chang Y.J."/>
            <person name="Jeffries C.D."/>
            <person name="Chain P."/>
            <person name="Rohde M."/>
            <person name="Goker M."/>
            <person name="Bristow J."/>
            <person name="Eisen J.A."/>
            <person name="Markowitz V."/>
            <person name="Hugenholtz P."/>
            <person name="Kyrpides N.C."/>
            <person name="Klenk H.P."/>
            <person name="Lapidus A."/>
        </authorList>
    </citation>
    <scope>NUCLEOTIDE SEQUENCE [LARGE SCALE GENOMIC DNA]</scope>
    <source>
        <strain evidence="3">ATCC 27377 / DSM 6068 / ICPB 4128</strain>
    </source>
</reference>
<dbReference type="SUPFAM" id="SSF49785">
    <property type="entry name" value="Galactose-binding domain-like"/>
    <property type="match status" value="1"/>
</dbReference>
<dbReference type="STRING" id="530564.Psta_4280"/>
<dbReference type="OrthoDB" id="272011at2"/>
<dbReference type="EMBL" id="CP001848">
    <property type="protein sequence ID" value="ADB18928.1"/>
    <property type="molecule type" value="Genomic_DNA"/>
</dbReference>
<dbReference type="KEGG" id="psl:Psta_4280"/>
<organism evidence="2 3">
    <name type="scientific">Pirellula staleyi (strain ATCC 27377 / DSM 6068 / ICPB 4128)</name>
    <name type="common">Pirella staleyi</name>
    <dbReference type="NCBI Taxonomy" id="530564"/>
    <lineage>
        <taxon>Bacteria</taxon>
        <taxon>Pseudomonadati</taxon>
        <taxon>Planctomycetota</taxon>
        <taxon>Planctomycetia</taxon>
        <taxon>Pirellulales</taxon>
        <taxon>Pirellulaceae</taxon>
        <taxon>Pirellula</taxon>
    </lineage>
</organism>
<dbReference type="InterPro" id="IPR008979">
    <property type="entry name" value="Galactose-bd-like_sf"/>
</dbReference>
<proteinExistence type="predicted"/>
<evidence type="ECO:0000313" key="2">
    <source>
        <dbReference type="EMBL" id="ADB18928.1"/>
    </source>
</evidence>
<gene>
    <name evidence="2" type="ordered locus">Psta_4280</name>
</gene>
<keyword evidence="3" id="KW-1185">Reference proteome</keyword>
<dbReference type="InterPro" id="IPR038637">
    <property type="entry name" value="NPCBM_sf"/>
</dbReference>
<dbReference type="Gene3D" id="2.60.120.1060">
    <property type="entry name" value="NPCBM/NEW2 domain"/>
    <property type="match status" value="1"/>
</dbReference>
<feature type="domain" description="Glycosyl hydrolase family 98 putative carbohydrate-binding module" evidence="1">
    <location>
        <begin position="654"/>
        <end position="775"/>
    </location>
</feature>